<feature type="compositionally biased region" description="Low complexity" evidence="1">
    <location>
        <begin position="392"/>
        <end position="408"/>
    </location>
</feature>
<gene>
    <name evidence="2" type="primary">LAS1</name>
    <name evidence="2" type="ORF">BGW38_010731</name>
</gene>
<protein>
    <submittedName>
        <fullName evidence="2">rRNA-processing protein las1</fullName>
    </submittedName>
</protein>
<feature type="compositionally biased region" description="Acidic residues" evidence="1">
    <location>
        <begin position="434"/>
        <end position="443"/>
    </location>
</feature>
<feature type="region of interest" description="Disordered" evidence="1">
    <location>
        <begin position="392"/>
        <end position="464"/>
    </location>
</feature>
<dbReference type="PANTHER" id="PTHR15002:SF0">
    <property type="entry name" value="RIBOSOMAL BIOGENESIS PROTEIN LAS1L"/>
    <property type="match status" value="1"/>
</dbReference>
<dbReference type="GO" id="GO:0030687">
    <property type="term" value="C:preribosome, large subunit precursor"/>
    <property type="evidence" value="ECO:0007669"/>
    <property type="project" value="TreeGrafter"/>
</dbReference>
<evidence type="ECO:0000313" key="2">
    <source>
        <dbReference type="EMBL" id="KAF9582809.1"/>
    </source>
</evidence>
<dbReference type="Proteomes" id="UP000780801">
    <property type="component" value="Unassembled WGS sequence"/>
</dbReference>
<dbReference type="EMBL" id="JAABOA010000917">
    <property type="protein sequence ID" value="KAF9582809.1"/>
    <property type="molecule type" value="Genomic_DNA"/>
</dbReference>
<evidence type="ECO:0000313" key="3">
    <source>
        <dbReference type="Proteomes" id="UP000780801"/>
    </source>
</evidence>
<dbReference type="OrthoDB" id="10263222at2759"/>
<dbReference type="GO" id="GO:0004519">
    <property type="term" value="F:endonuclease activity"/>
    <property type="evidence" value="ECO:0007669"/>
    <property type="project" value="InterPro"/>
</dbReference>
<dbReference type="GO" id="GO:0000470">
    <property type="term" value="P:maturation of LSU-rRNA"/>
    <property type="evidence" value="ECO:0007669"/>
    <property type="project" value="TreeGrafter"/>
</dbReference>
<keyword evidence="3" id="KW-1185">Reference proteome</keyword>
<dbReference type="AlphaFoldDB" id="A0A9P6FWJ6"/>
<comment type="caution">
    <text evidence="2">The sequence shown here is derived from an EMBL/GenBank/DDBJ whole genome shotgun (WGS) entry which is preliminary data.</text>
</comment>
<dbReference type="PANTHER" id="PTHR15002">
    <property type="entry name" value="RIBOSOMAL BIOGENESIS PROTEIN LAS1L"/>
    <property type="match status" value="1"/>
</dbReference>
<dbReference type="InterPro" id="IPR007174">
    <property type="entry name" value="Las1"/>
</dbReference>
<dbReference type="GO" id="GO:0090730">
    <property type="term" value="C:Las1 complex"/>
    <property type="evidence" value="ECO:0007669"/>
    <property type="project" value="InterPro"/>
</dbReference>
<sequence>MAPRLPKVVPWHSAEELAQVHSWLYPPPNEDGSPNIQAQECALRRVRAWEARGKLPHAIDSTVSFVQAVVKDWTMSSTDQELRLLYSMVFIRFVNGYVDAFQSSKAAKSIAYLAVEKVGMPVWFVELRHTATHDYLPSLAILRRATNQALGWINDNYWMPQLAAIKRDEEPSPEVKSAMKDDVRALIESYRSAKEVQIEANSMPNPKSDSVVLDKLFRDLIRKCGGSGDSLVEVLVPVLLESSMLIPKSKKMRASARDLSLDMAWIKYLVKHHYDNLSKNKYKATSSSSTKIPSASTSTTPSETPARLSIASLAARLVAAQGSSSTGSALRPMFDYDDILNIVEDCLQNSLANVSPLVRSVLNTVIECDSEIKEKIGPILKVIDQKLVAASGSQTPTATTASASQSGRTFDDDETENGSSRKRARLADQTPDQAEQEQPEEQPLDSQPEGEGAQKNEGAAQEKEAWTLYDADQWRSCPIGCLPGGILPDLSLPFDLDMPSLARIPL</sequence>
<dbReference type="Pfam" id="PF04031">
    <property type="entry name" value="Las1"/>
    <property type="match status" value="1"/>
</dbReference>
<reference evidence="2" key="1">
    <citation type="journal article" date="2020" name="Fungal Divers.">
        <title>Resolving the Mortierellaceae phylogeny through synthesis of multi-gene phylogenetics and phylogenomics.</title>
        <authorList>
            <person name="Vandepol N."/>
            <person name="Liber J."/>
            <person name="Desiro A."/>
            <person name="Na H."/>
            <person name="Kennedy M."/>
            <person name="Barry K."/>
            <person name="Grigoriev I.V."/>
            <person name="Miller A.N."/>
            <person name="O'Donnell K."/>
            <person name="Stajich J.E."/>
            <person name="Bonito G."/>
        </authorList>
    </citation>
    <scope>NUCLEOTIDE SEQUENCE</scope>
    <source>
        <strain evidence="2">KOD1015</strain>
    </source>
</reference>
<dbReference type="GO" id="GO:0000460">
    <property type="term" value="P:maturation of 5.8S rRNA"/>
    <property type="evidence" value="ECO:0007669"/>
    <property type="project" value="TreeGrafter"/>
</dbReference>
<proteinExistence type="predicted"/>
<organism evidence="2 3">
    <name type="scientific">Lunasporangiospora selenospora</name>
    <dbReference type="NCBI Taxonomy" id="979761"/>
    <lineage>
        <taxon>Eukaryota</taxon>
        <taxon>Fungi</taxon>
        <taxon>Fungi incertae sedis</taxon>
        <taxon>Mucoromycota</taxon>
        <taxon>Mortierellomycotina</taxon>
        <taxon>Mortierellomycetes</taxon>
        <taxon>Mortierellales</taxon>
        <taxon>Mortierellaceae</taxon>
        <taxon>Lunasporangiospora</taxon>
    </lineage>
</organism>
<evidence type="ECO:0000256" key="1">
    <source>
        <dbReference type="SAM" id="MobiDB-lite"/>
    </source>
</evidence>
<accession>A0A9P6FWJ6</accession>
<name>A0A9P6FWJ6_9FUNG</name>